<name>A0AAP0HY15_9MAGN</name>
<dbReference type="Proteomes" id="UP001419268">
    <property type="component" value="Unassembled WGS sequence"/>
</dbReference>
<reference evidence="1 2" key="1">
    <citation type="submission" date="2024-01" db="EMBL/GenBank/DDBJ databases">
        <title>Genome assemblies of Stephania.</title>
        <authorList>
            <person name="Yang L."/>
        </authorList>
    </citation>
    <scope>NUCLEOTIDE SEQUENCE [LARGE SCALE GENOMIC DNA]</scope>
    <source>
        <strain evidence="1">JXDWG</strain>
        <tissue evidence="1">Leaf</tissue>
    </source>
</reference>
<sequence>MGEYTFRVQGQIYHYINSLRYVNQQPSFLQLYFYDIEHEVQNRMHCSDRVNETILKRLIDMINGNPYAKFFRNLITMEILDNHVVEIVSSVNLDQRRFNMPSVSQVAAIWIEEDLCSQPTKRDILVYNQSGTSHRIQYYFGCYDPLQYPLLFPYDDVG</sequence>
<organism evidence="1 2">
    <name type="scientific">Stephania cephalantha</name>
    <dbReference type="NCBI Taxonomy" id="152367"/>
    <lineage>
        <taxon>Eukaryota</taxon>
        <taxon>Viridiplantae</taxon>
        <taxon>Streptophyta</taxon>
        <taxon>Embryophyta</taxon>
        <taxon>Tracheophyta</taxon>
        <taxon>Spermatophyta</taxon>
        <taxon>Magnoliopsida</taxon>
        <taxon>Ranunculales</taxon>
        <taxon>Menispermaceae</taxon>
        <taxon>Menispermoideae</taxon>
        <taxon>Cissampelideae</taxon>
        <taxon>Stephania</taxon>
    </lineage>
</organism>
<accession>A0AAP0HY15</accession>
<dbReference type="PANTHER" id="PTHR45786:SF78">
    <property type="entry name" value="ATP-DEPENDENT DNA HELICASE"/>
    <property type="match status" value="1"/>
</dbReference>
<evidence type="ECO:0000313" key="2">
    <source>
        <dbReference type="Proteomes" id="UP001419268"/>
    </source>
</evidence>
<dbReference type="EMBL" id="JBBNAG010000010">
    <property type="protein sequence ID" value="KAK9100590.1"/>
    <property type="molecule type" value="Genomic_DNA"/>
</dbReference>
<evidence type="ECO:0000313" key="1">
    <source>
        <dbReference type="EMBL" id="KAK9100590.1"/>
    </source>
</evidence>
<proteinExistence type="predicted"/>
<keyword evidence="2" id="KW-1185">Reference proteome</keyword>
<protein>
    <recommendedName>
        <fullName evidence="3">Helitron helicase-like domain-containing protein</fullName>
    </recommendedName>
</protein>
<comment type="caution">
    <text evidence="1">The sequence shown here is derived from an EMBL/GenBank/DDBJ whole genome shotgun (WGS) entry which is preliminary data.</text>
</comment>
<evidence type="ECO:0008006" key="3">
    <source>
        <dbReference type="Google" id="ProtNLM"/>
    </source>
</evidence>
<dbReference type="PANTHER" id="PTHR45786">
    <property type="entry name" value="DNA BINDING PROTEIN-LIKE"/>
    <property type="match status" value="1"/>
</dbReference>
<gene>
    <name evidence="1" type="ORF">Scep_024020</name>
</gene>
<dbReference type="AlphaFoldDB" id="A0AAP0HY15"/>